<evidence type="ECO:0000259" key="1">
    <source>
        <dbReference type="Pfam" id="PF07715"/>
    </source>
</evidence>
<reference evidence="2 3" key="1">
    <citation type="journal article" date="2014" name="Genome Announc.">
        <title>Draft Genome Sequence of Bacteroides reticulotermitis Strain JCM 10512T, Isolated from the Gut of a Termite.</title>
        <authorList>
            <person name="Yuki M."/>
            <person name="Oshima K."/>
            <person name="Suda W."/>
            <person name="Sakamoto M."/>
            <person name="Iida T."/>
            <person name="Hattori M."/>
            <person name="Ohkuma M."/>
        </authorList>
    </citation>
    <scope>NUCLEOTIDE SEQUENCE [LARGE SCALE GENOMIC DNA]</scope>
    <source>
        <strain evidence="2 3">JCM 10512</strain>
    </source>
</reference>
<sequence length="184" mass="19519">MVTFMTFVGNMAAQQPTGQQGKARTVSGLIVDKNGDPIIGANVKIVDAKGGTISDVDGRFSLSVPEGHKLSFSYIGCVTQVISPKKNELKITLQEDVNVLDEVVVSVGYGTQKLKNITGSIASVQGKDLEDIPVSNLSEALDGLIPGLSVEGGSGRPGESASLYIRQAKDFVTIPKQAELRCRW</sequence>
<feature type="domain" description="TonB-dependent receptor plug" evidence="1">
    <location>
        <begin position="114"/>
        <end position="168"/>
    </location>
</feature>
<name>W4UX24_9BACE</name>
<organism evidence="2 3">
    <name type="scientific">Bacteroides reticulotermitis JCM 10512</name>
    <dbReference type="NCBI Taxonomy" id="1445607"/>
    <lineage>
        <taxon>Bacteria</taxon>
        <taxon>Pseudomonadati</taxon>
        <taxon>Bacteroidota</taxon>
        <taxon>Bacteroidia</taxon>
        <taxon>Bacteroidales</taxon>
        <taxon>Bacteroidaceae</taxon>
        <taxon>Bacteroides</taxon>
    </lineage>
</organism>
<comment type="caution">
    <text evidence="2">The sequence shown here is derived from an EMBL/GenBank/DDBJ whole genome shotgun (WGS) entry which is preliminary data.</text>
</comment>
<keyword evidence="3" id="KW-1185">Reference proteome</keyword>
<dbReference type="InterPro" id="IPR037066">
    <property type="entry name" value="Plug_dom_sf"/>
</dbReference>
<dbReference type="SUPFAM" id="SSF49464">
    <property type="entry name" value="Carboxypeptidase regulatory domain-like"/>
    <property type="match status" value="1"/>
</dbReference>
<dbReference type="AlphaFoldDB" id="W4UX24"/>
<keyword evidence="2" id="KW-0675">Receptor</keyword>
<dbReference type="Gene3D" id="2.170.130.10">
    <property type="entry name" value="TonB-dependent receptor, plug domain"/>
    <property type="match status" value="1"/>
</dbReference>
<dbReference type="Proteomes" id="UP000019131">
    <property type="component" value="Unassembled WGS sequence"/>
</dbReference>
<dbReference type="Gene3D" id="2.60.40.1120">
    <property type="entry name" value="Carboxypeptidase-like, regulatory domain"/>
    <property type="match status" value="1"/>
</dbReference>
<dbReference type="InterPro" id="IPR008969">
    <property type="entry name" value="CarboxyPept-like_regulatory"/>
</dbReference>
<dbReference type="EMBL" id="BAIV01000022">
    <property type="protein sequence ID" value="GAE85049.1"/>
    <property type="molecule type" value="Genomic_DNA"/>
</dbReference>
<dbReference type="FunFam" id="2.60.40.1120:FF:000003">
    <property type="entry name" value="Outer membrane protein Omp121"/>
    <property type="match status" value="1"/>
</dbReference>
<dbReference type="InterPro" id="IPR012910">
    <property type="entry name" value="Plug_dom"/>
</dbReference>
<dbReference type="Pfam" id="PF07715">
    <property type="entry name" value="Plug"/>
    <property type="match status" value="1"/>
</dbReference>
<evidence type="ECO:0000313" key="3">
    <source>
        <dbReference type="Proteomes" id="UP000019131"/>
    </source>
</evidence>
<dbReference type="SUPFAM" id="SSF56935">
    <property type="entry name" value="Porins"/>
    <property type="match status" value="1"/>
</dbReference>
<accession>W4UX24</accession>
<gene>
    <name evidence="2" type="ORF">JCM10512_3446</name>
</gene>
<protein>
    <submittedName>
        <fullName evidence="2">TonB-dependent receptor</fullName>
    </submittedName>
</protein>
<evidence type="ECO:0000313" key="2">
    <source>
        <dbReference type="EMBL" id="GAE85049.1"/>
    </source>
</evidence>
<dbReference type="STRING" id="1445607.JCM10512_3446"/>
<proteinExistence type="predicted"/>
<dbReference type="Pfam" id="PF13715">
    <property type="entry name" value="CarbopepD_reg_2"/>
    <property type="match status" value="1"/>
</dbReference>